<dbReference type="GO" id="GO:0006508">
    <property type="term" value="P:proteolysis"/>
    <property type="evidence" value="ECO:0007669"/>
    <property type="project" value="UniProtKB-KW"/>
</dbReference>
<dbReference type="SUPFAM" id="SSF50494">
    <property type="entry name" value="Trypsin-like serine proteases"/>
    <property type="match status" value="1"/>
</dbReference>
<dbReference type="SMART" id="SM00192">
    <property type="entry name" value="LDLa"/>
    <property type="match status" value="1"/>
</dbReference>
<feature type="domain" description="C-type lectin" evidence="4">
    <location>
        <begin position="545"/>
        <end position="664"/>
    </location>
</feature>
<dbReference type="FunFam" id="2.40.10.10:FF:000002">
    <property type="entry name" value="Transmembrane protease serine"/>
    <property type="match status" value="1"/>
</dbReference>
<comment type="similarity">
    <text evidence="2">Belongs to the peptidase S1 family. CLIP subfamily.</text>
</comment>
<dbReference type="PANTHER" id="PTHR24252:SF7">
    <property type="entry name" value="HYALIN"/>
    <property type="match status" value="1"/>
</dbReference>
<dbReference type="InterPro" id="IPR016187">
    <property type="entry name" value="CTDL_fold"/>
</dbReference>
<dbReference type="PRINTS" id="PR00722">
    <property type="entry name" value="CHYMOTRYPSIN"/>
</dbReference>
<dbReference type="Pfam" id="PF00089">
    <property type="entry name" value="Trypsin"/>
    <property type="match status" value="1"/>
</dbReference>
<evidence type="ECO:0000256" key="3">
    <source>
        <dbReference type="SAM" id="SignalP"/>
    </source>
</evidence>
<feature type="domain" description="Peptidase S1" evidence="5">
    <location>
        <begin position="682"/>
        <end position="919"/>
    </location>
</feature>
<dbReference type="InterPro" id="IPR002172">
    <property type="entry name" value="LDrepeatLR_classA_rpt"/>
</dbReference>
<dbReference type="InterPro" id="IPR038081">
    <property type="entry name" value="CalX-like_sf"/>
</dbReference>
<comment type="caution">
    <text evidence="6">The sequence shown here is derived from an EMBL/GenBank/DDBJ whole genome shotgun (WGS) entry which is preliminary data.</text>
</comment>
<dbReference type="PANTHER" id="PTHR24252">
    <property type="entry name" value="ACROSIN-RELATED"/>
    <property type="match status" value="1"/>
</dbReference>
<dbReference type="InterPro" id="IPR001314">
    <property type="entry name" value="Peptidase_S1A"/>
</dbReference>
<gene>
    <name evidence="6" type="ORF">HOLleu_41076</name>
</gene>
<dbReference type="SUPFAM" id="SSF141072">
    <property type="entry name" value="CalX-like"/>
    <property type="match status" value="2"/>
</dbReference>
<proteinExistence type="inferred from homology"/>
<protein>
    <submittedName>
        <fullName evidence="6">Transmembrane protease serine 9</fullName>
    </submittedName>
</protein>
<dbReference type="InterPro" id="IPR036055">
    <property type="entry name" value="LDL_receptor-like_sf"/>
</dbReference>
<dbReference type="InterPro" id="IPR043504">
    <property type="entry name" value="Peptidase_S1_PA_chymotrypsin"/>
</dbReference>
<reference evidence="6" key="1">
    <citation type="submission" date="2021-10" db="EMBL/GenBank/DDBJ databases">
        <title>Tropical sea cucumber genome reveals ecological adaptation and Cuvierian tubules defense mechanism.</title>
        <authorList>
            <person name="Chen T."/>
        </authorList>
    </citation>
    <scope>NUCLEOTIDE SEQUENCE</scope>
    <source>
        <strain evidence="6">Nanhai2018</strain>
        <tissue evidence="6">Muscle</tissue>
    </source>
</reference>
<evidence type="ECO:0000256" key="2">
    <source>
        <dbReference type="ARBA" id="ARBA00024195"/>
    </source>
</evidence>
<accession>A0A9Q0YD63</accession>
<feature type="signal peptide" evidence="3">
    <location>
        <begin position="1"/>
        <end position="20"/>
    </location>
</feature>
<keyword evidence="6" id="KW-0472">Membrane</keyword>
<name>A0A9Q0YD63_HOLLE</name>
<dbReference type="GO" id="GO:0004252">
    <property type="term" value="F:serine-type endopeptidase activity"/>
    <property type="evidence" value="ECO:0007669"/>
    <property type="project" value="InterPro"/>
</dbReference>
<dbReference type="AlphaFoldDB" id="A0A9Q0YD63"/>
<dbReference type="Pfam" id="PF00059">
    <property type="entry name" value="Lectin_C"/>
    <property type="match status" value="1"/>
</dbReference>
<evidence type="ECO:0000256" key="1">
    <source>
        <dbReference type="ARBA" id="ARBA00023157"/>
    </source>
</evidence>
<dbReference type="InterPro" id="IPR016186">
    <property type="entry name" value="C-type_lectin-like/link_sf"/>
</dbReference>
<dbReference type="CDD" id="cd00112">
    <property type="entry name" value="LDLa"/>
    <property type="match status" value="1"/>
</dbReference>
<dbReference type="InterPro" id="IPR001304">
    <property type="entry name" value="C-type_lectin-like"/>
</dbReference>
<keyword evidence="6" id="KW-0378">Hydrolase</keyword>
<dbReference type="Proteomes" id="UP001152320">
    <property type="component" value="Chromosome 23"/>
</dbReference>
<dbReference type="Gene3D" id="2.40.10.10">
    <property type="entry name" value="Trypsin-like serine proteases"/>
    <property type="match status" value="1"/>
</dbReference>
<feature type="chain" id="PRO_5040259132" evidence="3">
    <location>
        <begin position="21"/>
        <end position="1064"/>
    </location>
</feature>
<sequence length="1064" mass="114775">MSLSIWFLMSLISVFSPTSAQVEIANCPSARDVTVNAVSSTLWQFIYEQPLCRAVAGVDVLGVATCFPPSGEFVETTVNSITCTCVDFTGQVEATCTVDQNVNDLIQTVPAGTNNIPVDFQEPFVPGITLVSSSHQPRSSMFCLGTTEVIYLFVNTDGGFSCVCFNVILEEVQIQFQNTASATINEGDSVIRNVCFEPPIASTFAVPFFLSPSYTALSFPTTSFIPASHTCTAVQFLAVSDGIQEGTERFQISLSSNTLNVVVNRDQLTISVTAATAPTVVIPNCPSARDVTVNIVSSTLRQFIYEQPFCTGVILTVLVPVSCFPPSGAIVETTVNSITCTCIGFTGQVEATCTVDQNVNDVIRTLPIGINNIPVDFPEPFVPGLTLISSSHQPSSSTFCLGTTEVIYVFVNTDGDFSCVCFNVILEEVGIQFENISPATINEGDSVIRNICFDPPIASTFDVAFFLSPSNADVLFPTSSFIPAGQTCTSVQFFAVSDGIQEGTETFQISLSSNTVNVDVNFDQFTISVTAVADRQTCLPGWQEINDRCFLAVSGPNLPTSFESRRLECLRRRGDIAMFEPWESFSIVLSSVFTFPEYYIGLTNLGEDGNFRWVSDNTIPSMPFPWASSQPSGGSLENCVTVVNTPLPLWSDTTCTLQLPFICERPVDNPRNCGTGPLTSRIIGGSDVDEGEWPWHGALEVFGINICGVTLISEEWAITSPQCLGINHVVFGDRRESNIPPSPNRQESDVTWFVHPGFNPITLEYDIAFLYLHTPVTFTDFVRPACIYNTIVDQAFFPPELIELTNCHITGWGAVTNGFDFPNILQEAPVDILSPFSCANYGERFVPRIMLCAGNVDASVDSCTGDGGGALICQRTGSQIWYLTGITSFGDVSGCAVADFPGVYTRIATTRQFVQNTQSLASTLLRCADSGRVFLENQVCDNIVDCDDYSDEIGCDPLGIGQTVQLNSPKFGFVTNFINRRWIFTPSIGRTLTVTVTVNTLPGSGSLTYLTSLASGAVPQPVSFVNPGGVPVTFFGSGSGEPVVLSLDKTAINSLAGFQATISG</sequence>
<keyword evidence="3" id="KW-0732">Signal</keyword>
<evidence type="ECO:0000259" key="5">
    <source>
        <dbReference type="PROSITE" id="PS50240"/>
    </source>
</evidence>
<dbReference type="PROSITE" id="PS50240">
    <property type="entry name" value="TRYPSIN_DOM"/>
    <property type="match status" value="1"/>
</dbReference>
<dbReference type="EMBL" id="JAIZAY010000023">
    <property type="protein sequence ID" value="KAJ8019464.1"/>
    <property type="molecule type" value="Genomic_DNA"/>
</dbReference>
<keyword evidence="6" id="KW-0812">Transmembrane</keyword>
<dbReference type="SMART" id="SM00020">
    <property type="entry name" value="Tryp_SPc"/>
    <property type="match status" value="1"/>
</dbReference>
<dbReference type="SMART" id="SM00034">
    <property type="entry name" value="CLECT"/>
    <property type="match status" value="1"/>
</dbReference>
<dbReference type="CDD" id="cd00190">
    <property type="entry name" value="Tryp_SPc"/>
    <property type="match status" value="1"/>
</dbReference>
<dbReference type="OrthoDB" id="10059102at2759"/>
<keyword evidence="7" id="KW-1185">Reference proteome</keyword>
<dbReference type="InterPro" id="IPR018378">
    <property type="entry name" value="C-type_lectin_CS"/>
</dbReference>
<keyword evidence="6" id="KW-0645">Protease</keyword>
<dbReference type="SUPFAM" id="SSF57424">
    <property type="entry name" value="LDL receptor-like module"/>
    <property type="match status" value="1"/>
</dbReference>
<dbReference type="PROSITE" id="PS00615">
    <property type="entry name" value="C_TYPE_LECTIN_1"/>
    <property type="match status" value="1"/>
</dbReference>
<evidence type="ECO:0000313" key="6">
    <source>
        <dbReference type="EMBL" id="KAJ8019464.1"/>
    </source>
</evidence>
<organism evidence="6 7">
    <name type="scientific">Holothuria leucospilota</name>
    <name type="common">Black long sea cucumber</name>
    <name type="synonym">Mertensiothuria leucospilota</name>
    <dbReference type="NCBI Taxonomy" id="206669"/>
    <lineage>
        <taxon>Eukaryota</taxon>
        <taxon>Metazoa</taxon>
        <taxon>Echinodermata</taxon>
        <taxon>Eleutherozoa</taxon>
        <taxon>Echinozoa</taxon>
        <taxon>Holothuroidea</taxon>
        <taxon>Aspidochirotacea</taxon>
        <taxon>Aspidochirotida</taxon>
        <taxon>Holothuriidae</taxon>
        <taxon>Holothuria</taxon>
    </lineage>
</organism>
<keyword evidence="1" id="KW-1015">Disulfide bond</keyword>
<dbReference type="CDD" id="cd00037">
    <property type="entry name" value="CLECT"/>
    <property type="match status" value="1"/>
</dbReference>
<dbReference type="PROSITE" id="PS50041">
    <property type="entry name" value="C_TYPE_LECTIN_2"/>
    <property type="match status" value="1"/>
</dbReference>
<evidence type="ECO:0000313" key="7">
    <source>
        <dbReference type="Proteomes" id="UP001152320"/>
    </source>
</evidence>
<dbReference type="Gene3D" id="3.10.100.10">
    <property type="entry name" value="Mannose-Binding Protein A, subunit A"/>
    <property type="match status" value="1"/>
</dbReference>
<dbReference type="SUPFAM" id="SSF56436">
    <property type="entry name" value="C-type lectin-like"/>
    <property type="match status" value="1"/>
</dbReference>
<dbReference type="InterPro" id="IPR001254">
    <property type="entry name" value="Trypsin_dom"/>
</dbReference>
<dbReference type="Gene3D" id="4.10.400.10">
    <property type="entry name" value="Low-density Lipoprotein Receptor"/>
    <property type="match status" value="1"/>
</dbReference>
<dbReference type="InterPro" id="IPR009003">
    <property type="entry name" value="Peptidase_S1_PA"/>
</dbReference>
<evidence type="ECO:0000259" key="4">
    <source>
        <dbReference type="PROSITE" id="PS50041"/>
    </source>
</evidence>